<feature type="compositionally biased region" description="Low complexity" evidence="1">
    <location>
        <begin position="310"/>
        <end position="321"/>
    </location>
</feature>
<accession>A0ABT2M8L4</accession>
<dbReference type="RefSeq" id="WP_260992655.1">
    <property type="nucleotide sequence ID" value="NZ_JAODWD010000002.1"/>
</dbReference>
<proteinExistence type="predicted"/>
<evidence type="ECO:0008006" key="4">
    <source>
        <dbReference type="Google" id="ProtNLM"/>
    </source>
</evidence>
<protein>
    <recommendedName>
        <fullName evidence="4">PE-PGRS family protein</fullName>
    </recommendedName>
</protein>
<organism evidence="2 3">
    <name type="scientific">Mycobacterium deserti</name>
    <dbReference type="NCBI Taxonomy" id="2978347"/>
    <lineage>
        <taxon>Bacteria</taxon>
        <taxon>Bacillati</taxon>
        <taxon>Actinomycetota</taxon>
        <taxon>Actinomycetes</taxon>
        <taxon>Mycobacteriales</taxon>
        <taxon>Mycobacteriaceae</taxon>
        <taxon>Mycobacterium</taxon>
    </lineage>
</organism>
<keyword evidence="3" id="KW-1185">Reference proteome</keyword>
<reference evidence="3" key="1">
    <citation type="submission" date="2023-07" db="EMBL/GenBank/DDBJ databases">
        <authorList>
            <person name="Deng Y."/>
            <person name="Zhang Y.-Q."/>
        </authorList>
    </citation>
    <scope>NUCLEOTIDE SEQUENCE [LARGE SCALE GENOMIC DNA]</scope>
    <source>
        <strain evidence="3">CPCC 205710</strain>
    </source>
</reference>
<evidence type="ECO:0000313" key="2">
    <source>
        <dbReference type="EMBL" id="MCT7658613.1"/>
    </source>
</evidence>
<feature type="region of interest" description="Disordered" evidence="1">
    <location>
        <begin position="244"/>
        <end position="375"/>
    </location>
</feature>
<comment type="caution">
    <text evidence="2">The sequence shown here is derived from an EMBL/GenBank/DDBJ whole genome shotgun (WGS) entry which is preliminary data.</text>
</comment>
<name>A0ABT2M8L4_9MYCO</name>
<evidence type="ECO:0000256" key="1">
    <source>
        <dbReference type="SAM" id="MobiDB-lite"/>
    </source>
</evidence>
<sequence length="375" mass="37150">MLARAAAAQTAAAASALLPPLPQLPSPQELFEVASEFIAVFGTALSDAPAQIQLAVEQISAGQITSALNTIVNIVLTPVTGPVLDAIFSGTGPLVDLVGLLQRPFAGVPPISNVIGLLGDPDFLLTVGLGPLQSIYALTSAVGGAAEAMLDAAEAGNPGAFVSSLVKGIGDVTEAVIDRLLNPGTPPYGYDRGLIAGLIEAGKMIFAALTAPATAALPATAAITASTTEAAATFTLSTTPEIEAEPVAGPDSAPPVSDLAGAAEEEAEQSEVVTDETEQVEVVTDESEESLEPTDEEAGEEESDVRTGIVAVPGEVAVGVAGDDETPTGAVTQPVSTTDDDQAGAATPSAGTDPDTADGDGDGAGDGDGGDGDNE</sequence>
<evidence type="ECO:0000313" key="3">
    <source>
        <dbReference type="Proteomes" id="UP001206639"/>
    </source>
</evidence>
<feature type="compositionally biased region" description="Acidic residues" evidence="1">
    <location>
        <begin position="355"/>
        <end position="375"/>
    </location>
</feature>
<gene>
    <name evidence="2" type="ORF">N4S67_09290</name>
</gene>
<feature type="compositionally biased region" description="Acidic residues" evidence="1">
    <location>
        <begin position="263"/>
        <end position="303"/>
    </location>
</feature>
<dbReference type="EMBL" id="JAODWD010000002">
    <property type="protein sequence ID" value="MCT7658613.1"/>
    <property type="molecule type" value="Genomic_DNA"/>
</dbReference>
<dbReference type="Proteomes" id="UP001206639">
    <property type="component" value="Unassembled WGS sequence"/>
</dbReference>